<dbReference type="Proteomes" id="UP001589788">
    <property type="component" value="Unassembled WGS sequence"/>
</dbReference>
<dbReference type="PANTHER" id="PTHR39338">
    <property type="entry name" value="BLL5662 PROTEIN-RELATED"/>
    <property type="match status" value="1"/>
</dbReference>
<dbReference type="Gene3D" id="3.40.50.410">
    <property type="entry name" value="von Willebrand factor, type A domain"/>
    <property type="match status" value="1"/>
</dbReference>
<protein>
    <submittedName>
        <fullName evidence="2">VWA domain-containing protein</fullName>
    </submittedName>
</protein>
<evidence type="ECO:0000313" key="3">
    <source>
        <dbReference type="Proteomes" id="UP001589788"/>
    </source>
</evidence>
<dbReference type="SMART" id="SM00327">
    <property type="entry name" value="VWA"/>
    <property type="match status" value="1"/>
</dbReference>
<evidence type="ECO:0000313" key="2">
    <source>
        <dbReference type="EMBL" id="MFC0080864.1"/>
    </source>
</evidence>
<comment type="caution">
    <text evidence="2">The sequence shown here is derived from an EMBL/GenBank/DDBJ whole genome shotgun (WGS) entry which is preliminary data.</text>
</comment>
<organism evidence="2 3">
    <name type="scientific">Aciditerrimonas ferrireducens</name>
    <dbReference type="NCBI Taxonomy" id="667306"/>
    <lineage>
        <taxon>Bacteria</taxon>
        <taxon>Bacillati</taxon>
        <taxon>Actinomycetota</taxon>
        <taxon>Acidimicrobiia</taxon>
        <taxon>Acidimicrobiales</taxon>
        <taxon>Acidimicrobiaceae</taxon>
        <taxon>Aciditerrimonas</taxon>
    </lineage>
</organism>
<dbReference type="EMBL" id="JBHLYQ010000007">
    <property type="protein sequence ID" value="MFC0080864.1"/>
    <property type="molecule type" value="Genomic_DNA"/>
</dbReference>
<dbReference type="InterPro" id="IPR008912">
    <property type="entry name" value="Uncharacterised_CoxE"/>
</dbReference>
<dbReference type="CDD" id="cd00198">
    <property type="entry name" value="vWFA"/>
    <property type="match status" value="1"/>
</dbReference>
<dbReference type="PIRSF" id="PIRSF010256">
    <property type="entry name" value="CoxE_vWa"/>
    <property type="match status" value="1"/>
</dbReference>
<dbReference type="InterPro" id="IPR002035">
    <property type="entry name" value="VWF_A"/>
</dbReference>
<evidence type="ECO:0000259" key="1">
    <source>
        <dbReference type="SMART" id="SM00327"/>
    </source>
</evidence>
<proteinExistence type="predicted"/>
<dbReference type="Pfam" id="PF05762">
    <property type="entry name" value="VWA_CoxE"/>
    <property type="match status" value="1"/>
</dbReference>
<dbReference type="InterPro" id="IPR036465">
    <property type="entry name" value="vWFA_dom_sf"/>
</dbReference>
<gene>
    <name evidence="2" type="ORF">ACFFRE_01665</name>
</gene>
<dbReference type="RefSeq" id="WP_377787515.1">
    <property type="nucleotide sequence ID" value="NZ_JBHLYQ010000007.1"/>
</dbReference>
<reference evidence="2 3" key="1">
    <citation type="submission" date="2024-09" db="EMBL/GenBank/DDBJ databases">
        <authorList>
            <person name="Sun Q."/>
            <person name="Mori K."/>
        </authorList>
    </citation>
    <scope>NUCLEOTIDE SEQUENCE [LARGE SCALE GENOMIC DNA]</scope>
    <source>
        <strain evidence="2 3">JCM 15389</strain>
    </source>
</reference>
<dbReference type="InterPro" id="IPR011195">
    <property type="entry name" value="UCP010256"/>
</dbReference>
<accession>A0ABV6C3J4</accession>
<name>A0ABV6C3J4_9ACTN</name>
<sequence>MTPTEPPPDQAARMAVAFARVLRGLGLAVPPDAVLAFAEALGALGLEDRQRVYWAGRATLLRRPEDRDSYDRAFSAFWLGLASGPVPVLVEPETLGVEDDQDHEQDQDTAPEAQVNRVVRYSPHEQLLTRDFAEYGPADWRDAARLLAALRVHPPTRRSRRLRASRHRRDRLDLRRTTRLALRSQGEPLERAWRTPSVTPRRLVLLLDVSGSMDAYARALLRFAHAAMVARPGRTEVFALGTRLTRLTKELSRKDPDAALQAAARAVPDWSGGTRLGEGLATFNRRYGARGMARGAVVVVLSDGWDRGDPAQLGAEMARLRRLAHRVVWANPLKASPGFAPLARGMAAALPHVDAFVEGHSLRALEQLAAALADPDDRRRYVAK</sequence>
<dbReference type="SUPFAM" id="SSF53300">
    <property type="entry name" value="vWA-like"/>
    <property type="match status" value="1"/>
</dbReference>
<keyword evidence="3" id="KW-1185">Reference proteome</keyword>
<feature type="domain" description="VWFA" evidence="1">
    <location>
        <begin position="200"/>
        <end position="373"/>
    </location>
</feature>
<dbReference type="PANTHER" id="PTHR39338:SF6">
    <property type="entry name" value="BLL5662 PROTEIN"/>
    <property type="match status" value="1"/>
</dbReference>